<comment type="subcellular location">
    <subcellularLocation>
        <location evidence="1">Membrane</location>
        <topology evidence="1">Single-pass type I membrane protein</topology>
    </subcellularLocation>
</comment>
<evidence type="ECO:0000256" key="4">
    <source>
        <dbReference type="ARBA" id="ARBA00022989"/>
    </source>
</evidence>
<evidence type="ECO:0000256" key="5">
    <source>
        <dbReference type="ARBA" id="ARBA00023136"/>
    </source>
</evidence>
<dbReference type="GO" id="GO:0005537">
    <property type="term" value="F:D-mannose binding"/>
    <property type="evidence" value="ECO:0007669"/>
    <property type="project" value="TreeGrafter"/>
</dbReference>
<evidence type="ECO:0000256" key="3">
    <source>
        <dbReference type="ARBA" id="ARBA00022729"/>
    </source>
</evidence>
<proteinExistence type="predicted"/>
<dbReference type="PANTHER" id="PTHR12223:SF45">
    <property type="entry name" value="RE50040P"/>
    <property type="match status" value="1"/>
</dbReference>
<dbReference type="Gene3D" id="2.60.120.200">
    <property type="match status" value="1"/>
</dbReference>
<organism evidence="9 10">
    <name type="scientific">Coemansia brasiliensis</name>
    <dbReference type="NCBI Taxonomy" id="2650707"/>
    <lineage>
        <taxon>Eukaryota</taxon>
        <taxon>Fungi</taxon>
        <taxon>Fungi incertae sedis</taxon>
        <taxon>Zoopagomycota</taxon>
        <taxon>Kickxellomycotina</taxon>
        <taxon>Kickxellomycetes</taxon>
        <taxon>Kickxellales</taxon>
        <taxon>Kickxellaceae</taxon>
        <taxon>Coemansia</taxon>
    </lineage>
</organism>
<dbReference type="Proteomes" id="UP001139887">
    <property type="component" value="Unassembled WGS sequence"/>
</dbReference>
<reference evidence="9" key="1">
    <citation type="submission" date="2022-07" db="EMBL/GenBank/DDBJ databases">
        <title>Phylogenomic reconstructions and comparative analyses of Kickxellomycotina fungi.</title>
        <authorList>
            <person name="Reynolds N.K."/>
            <person name="Stajich J.E."/>
            <person name="Barry K."/>
            <person name="Grigoriev I.V."/>
            <person name="Crous P."/>
            <person name="Smith M.E."/>
        </authorList>
    </citation>
    <scope>NUCLEOTIDE SEQUENCE</scope>
    <source>
        <strain evidence="9">NRRL 1566</strain>
    </source>
</reference>
<evidence type="ECO:0000256" key="7">
    <source>
        <dbReference type="SAM" id="SignalP"/>
    </source>
</evidence>
<evidence type="ECO:0000313" key="9">
    <source>
        <dbReference type="EMBL" id="KAJ2848194.1"/>
    </source>
</evidence>
<evidence type="ECO:0000256" key="6">
    <source>
        <dbReference type="SAM" id="Phobius"/>
    </source>
</evidence>
<keyword evidence="4 6" id="KW-1133">Transmembrane helix</keyword>
<dbReference type="GO" id="GO:0000139">
    <property type="term" value="C:Golgi membrane"/>
    <property type="evidence" value="ECO:0007669"/>
    <property type="project" value="TreeGrafter"/>
</dbReference>
<evidence type="ECO:0000313" key="10">
    <source>
        <dbReference type="Proteomes" id="UP001139887"/>
    </source>
</evidence>
<dbReference type="GO" id="GO:0030134">
    <property type="term" value="C:COPII-coated ER to Golgi transport vesicle"/>
    <property type="evidence" value="ECO:0007669"/>
    <property type="project" value="TreeGrafter"/>
</dbReference>
<comment type="caution">
    <text evidence="9">The sequence shown here is derived from an EMBL/GenBank/DDBJ whole genome shotgun (WGS) entry which is preliminary data.</text>
</comment>
<sequence>MMLGLAKFALSLLAVVSPGLAKKDRIEADVHQLRSFSLELPYVDEGFQMRNYDYGGDAIVNTLSHIRLTPDQSSRMGWVWSTDVLPQEYWKIDFEFKVGGKGGYLYGDGMAMFVTKERASPGPVFGNRDYFTGLGIFFDTYPNGKHDFATPFVMGMVGDGKTAYDGAHDGDANRLGMCEAYFRNLKEGSKASVTYLKGEFVNLQLQLQPKDKWINCFTITNVTLPEDAYLGFTALTGDISDNHDLLSVRAETMRAEALKNYNYMPNVPVPPTVRSGSSSLGFVLKLLVLAGVCGGLFIGYKKYAANNARRF</sequence>
<dbReference type="PANTHER" id="PTHR12223">
    <property type="entry name" value="VESICULAR MANNOSE-BINDING LECTIN"/>
    <property type="match status" value="1"/>
</dbReference>
<dbReference type="InterPro" id="IPR005052">
    <property type="entry name" value="Lectin_leg"/>
</dbReference>
<dbReference type="InterPro" id="IPR051136">
    <property type="entry name" value="Intracellular_Lectin-GPT"/>
</dbReference>
<protein>
    <recommendedName>
        <fullName evidence="8">L-type lectin-like domain-containing protein</fullName>
    </recommendedName>
</protein>
<keyword evidence="5 6" id="KW-0472">Membrane</keyword>
<dbReference type="PROSITE" id="PS51328">
    <property type="entry name" value="L_LECTIN_LIKE"/>
    <property type="match status" value="1"/>
</dbReference>
<dbReference type="SUPFAM" id="SSF49899">
    <property type="entry name" value="Concanavalin A-like lectins/glucanases"/>
    <property type="match status" value="1"/>
</dbReference>
<feature type="signal peptide" evidence="7">
    <location>
        <begin position="1"/>
        <end position="21"/>
    </location>
</feature>
<dbReference type="CDD" id="cd07308">
    <property type="entry name" value="lectin_leg-like"/>
    <property type="match status" value="1"/>
</dbReference>
<accession>A0A9W8LX75</accession>
<dbReference type="Pfam" id="PF03388">
    <property type="entry name" value="Lectin_leg-like"/>
    <property type="match status" value="1"/>
</dbReference>
<name>A0A9W8LX75_9FUNG</name>
<keyword evidence="2 6" id="KW-0812">Transmembrane</keyword>
<feature type="domain" description="L-type lectin-like" evidence="8">
    <location>
        <begin position="30"/>
        <end position="253"/>
    </location>
</feature>
<keyword evidence="3 7" id="KW-0732">Signal</keyword>
<evidence type="ECO:0000259" key="8">
    <source>
        <dbReference type="PROSITE" id="PS51328"/>
    </source>
</evidence>
<dbReference type="EMBL" id="JANBUW010000200">
    <property type="protein sequence ID" value="KAJ2848194.1"/>
    <property type="molecule type" value="Genomic_DNA"/>
</dbReference>
<dbReference type="OrthoDB" id="270293at2759"/>
<feature type="transmembrane region" description="Helical" evidence="6">
    <location>
        <begin position="280"/>
        <end position="300"/>
    </location>
</feature>
<evidence type="ECO:0000256" key="2">
    <source>
        <dbReference type="ARBA" id="ARBA00022692"/>
    </source>
</evidence>
<feature type="chain" id="PRO_5040929904" description="L-type lectin-like domain-containing protein" evidence="7">
    <location>
        <begin position="22"/>
        <end position="311"/>
    </location>
</feature>
<gene>
    <name evidence="9" type="ORF">IWW36_003447</name>
</gene>
<dbReference type="GO" id="GO:0006888">
    <property type="term" value="P:endoplasmic reticulum to Golgi vesicle-mediated transport"/>
    <property type="evidence" value="ECO:0007669"/>
    <property type="project" value="TreeGrafter"/>
</dbReference>
<evidence type="ECO:0000256" key="1">
    <source>
        <dbReference type="ARBA" id="ARBA00004479"/>
    </source>
</evidence>
<keyword evidence="10" id="KW-1185">Reference proteome</keyword>
<dbReference type="AlphaFoldDB" id="A0A9W8LX75"/>
<dbReference type="GO" id="GO:0005789">
    <property type="term" value="C:endoplasmic reticulum membrane"/>
    <property type="evidence" value="ECO:0007669"/>
    <property type="project" value="TreeGrafter"/>
</dbReference>
<dbReference type="GO" id="GO:0005793">
    <property type="term" value="C:endoplasmic reticulum-Golgi intermediate compartment"/>
    <property type="evidence" value="ECO:0007669"/>
    <property type="project" value="TreeGrafter"/>
</dbReference>
<dbReference type="InterPro" id="IPR013320">
    <property type="entry name" value="ConA-like_dom_sf"/>
</dbReference>